<reference evidence="2 3" key="1">
    <citation type="submission" date="2020-08" db="EMBL/GenBank/DDBJ databases">
        <title>Genomic Encyclopedia of Type Strains, Phase IV (KMG-IV): sequencing the most valuable type-strain genomes for metagenomic binning, comparative biology and taxonomic classification.</title>
        <authorList>
            <person name="Goeker M."/>
        </authorList>
    </citation>
    <scope>NUCLEOTIDE SEQUENCE [LARGE SCALE GENOMIC DNA]</scope>
    <source>
        <strain evidence="2 3">DSM 11590</strain>
    </source>
</reference>
<dbReference type="Gene3D" id="2.40.50.180">
    <property type="entry name" value="CheA-289, Domain 4"/>
    <property type="match status" value="1"/>
</dbReference>
<evidence type="ECO:0000313" key="2">
    <source>
        <dbReference type="EMBL" id="MBB6208782.1"/>
    </source>
</evidence>
<dbReference type="RefSeq" id="WP_184260136.1">
    <property type="nucleotide sequence ID" value="NZ_JACIIX010000001.1"/>
</dbReference>
<dbReference type="AlphaFoldDB" id="A0A7W9ZDT1"/>
<dbReference type="CDD" id="cd00732">
    <property type="entry name" value="CheW"/>
    <property type="match status" value="1"/>
</dbReference>
<evidence type="ECO:0000313" key="3">
    <source>
        <dbReference type="Proteomes" id="UP000544872"/>
    </source>
</evidence>
<dbReference type="Pfam" id="PF01584">
    <property type="entry name" value="CheW"/>
    <property type="match status" value="1"/>
</dbReference>
<dbReference type="SUPFAM" id="SSF50341">
    <property type="entry name" value="CheW-like"/>
    <property type="match status" value="1"/>
</dbReference>
<dbReference type="PANTHER" id="PTHR22617:SF23">
    <property type="entry name" value="CHEMOTAXIS PROTEIN CHEW"/>
    <property type="match status" value="1"/>
</dbReference>
<comment type="caution">
    <text evidence="2">The sequence shown here is derived from an EMBL/GenBank/DDBJ whole genome shotgun (WGS) entry which is preliminary data.</text>
</comment>
<feature type="domain" description="CheW-like" evidence="1">
    <location>
        <begin position="25"/>
        <end position="166"/>
    </location>
</feature>
<dbReference type="GO" id="GO:0005829">
    <property type="term" value="C:cytosol"/>
    <property type="evidence" value="ECO:0007669"/>
    <property type="project" value="TreeGrafter"/>
</dbReference>
<keyword evidence="3" id="KW-1185">Reference proteome</keyword>
<dbReference type="Proteomes" id="UP000544872">
    <property type="component" value="Unassembled WGS sequence"/>
</dbReference>
<dbReference type="PANTHER" id="PTHR22617">
    <property type="entry name" value="CHEMOTAXIS SENSOR HISTIDINE KINASE-RELATED"/>
    <property type="match status" value="1"/>
</dbReference>
<dbReference type="SMART" id="SM00260">
    <property type="entry name" value="CheW"/>
    <property type="match status" value="1"/>
</dbReference>
<organism evidence="2 3">
    <name type="scientific">Novispirillum itersonii</name>
    <name type="common">Aquaspirillum itersonii</name>
    <dbReference type="NCBI Taxonomy" id="189"/>
    <lineage>
        <taxon>Bacteria</taxon>
        <taxon>Pseudomonadati</taxon>
        <taxon>Pseudomonadota</taxon>
        <taxon>Alphaproteobacteria</taxon>
        <taxon>Rhodospirillales</taxon>
        <taxon>Novispirillaceae</taxon>
        <taxon>Novispirillum</taxon>
    </lineage>
</organism>
<proteinExistence type="predicted"/>
<dbReference type="PROSITE" id="PS50851">
    <property type="entry name" value="CHEW"/>
    <property type="match status" value="1"/>
</dbReference>
<gene>
    <name evidence="2" type="ORF">FHS48_000163</name>
</gene>
<accession>A0A7W9ZDT1</accession>
<sequence length="172" mass="18695">MGDLTPANQGHVVAVNARTVGAQDEQVFVTVYVERQLFGIPVERVQDILIPEKIARIPLAPPEVAGSINLRGRIVTVIDVRTRLGLPKQADSEGNVMCVTVEQGQELYSLRVDSVGNVLTLPMRTIEQNPSTLDPRWRGISAGVVRLEGELLIVLDVDAFLDFSSGQQAARG</sequence>
<dbReference type="InterPro" id="IPR039315">
    <property type="entry name" value="CheW"/>
</dbReference>
<dbReference type="GO" id="GO:0007165">
    <property type="term" value="P:signal transduction"/>
    <property type="evidence" value="ECO:0007669"/>
    <property type="project" value="InterPro"/>
</dbReference>
<protein>
    <submittedName>
        <fullName evidence="2">Purine-binding chemotaxis protein CheW</fullName>
    </submittedName>
</protein>
<dbReference type="EMBL" id="JACIIX010000001">
    <property type="protein sequence ID" value="MBB6208782.1"/>
    <property type="molecule type" value="Genomic_DNA"/>
</dbReference>
<name>A0A7W9ZDT1_NOVIT</name>
<evidence type="ECO:0000259" key="1">
    <source>
        <dbReference type="PROSITE" id="PS50851"/>
    </source>
</evidence>
<dbReference type="Gene3D" id="2.30.30.40">
    <property type="entry name" value="SH3 Domains"/>
    <property type="match status" value="1"/>
</dbReference>
<dbReference type="InterPro" id="IPR002545">
    <property type="entry name" value="CheW-lke_dom"/>
</dbReference>
<dbReference type="InterPro" id="IPR036061">
    <property type="entry name" value="CheW-like_dom_sf"/>
</dbReference>
<dbReference type="GO" id="GO:0006935">
    <property type="term" value="P:chemotaxis"/>
    <property type="evidence" value="ECO:0007669"/>
    <property type="project" value="InterPro"/>
</dbReference>